<dbReference type="InterPro" id="IPR027417">
    <property type="entry name" value="P-loop_NTPase"/>
</dbReference>
<dbReference type="PANTHER" id="PTHR36766:SF61">
    <property type="entry name" value="NB-ARC DOMAIN DISEASE RESISTANCE PROTEIN"/>
    <property type="match status" value="1"/>
</dbReference>
<dbReference type="GO" id="GO:0006952">
    <property type="term" value="P:defense response"/>
    <property type="evidence" value="ECO:0007669"/>
    <property type="project" value="UniProtKB-KW"/>
</dbReference>
<name>A0A822YFK5_NELNU</name>
<dbReference type="EMBL" id="DUZY01000002">
    <property type="protein sequence ID" value="DAD29745.1"/>
    <property type="molecule type" value="Genomic_DNA"/>
</dbReference>
<comment type="caution">
    <text evidence="3">The sequence shown here is derived from an EMBL/GenBank/DDBJ whole genome shotgun (WGS) entry which is preliminary data.</text>
</comment>
<evidence type="ECO:0000256" key="1">
    <source>
        <dbReference type="ARBA" id="ARBA00022821"/>
    </source>
</evidence>
<evidence type="ECO:0000313" key="4">
    <source>
        <dbReference type="Proteomes" id="UP000607653"/>
    </source>
</evidence>
<dbReference type="AlphaFoldDB" id="A0A822YFK5"/>
<accession>A0A822YFK5</accession>
<dbReference type="PRINTS" id="PR00364">
    <property type="entry name" value="DISEASERSIST"/>
</dbReference>
<dbReference type="GO" id="GO:0043531">
    <property type="term" value="F:ADP binding"/>
    <property type="evidence" value="ECO:0007669"/>
    <property type="project" value="InterPro"/>
</dbReference>
<dbReference type="Pfam" id="PF00931">
    <property type="entry name" value="NB-ARC"/>
    <property type="match status" value="1"/>
</dbReference>
<keyword evidence="4" id="KW-1185">Reference proteome</keyword>
<dbReference type="FunFam" id="3.40.50.300:FF:001091">
    <property type="entry name" value="Probable disease resistance protein At1g61300"/>
    <property type="match status" value="1"/>
</dbReference>
<dbReference type="PANTHER" id="PTHR36766">
    <property type="entry name" value="PLANT BROAD-SPECTRUM MILDEW RESISTANCE PROTEIN RPW8"/>
    <property type="match status" value="1"/>
</dbReference>
<proteinExistence type="predicted"/>
<gene>
    <name evidence="3" type="ORF">HUJ06_031213</name>
</gene>
<dbReference type="InterPro" id="IPR002182">
    <property type="entry name" value="NB-ARC"/>
</dbReference>
<keyword evidence="1" id="KW-0611">Plant defense</keyword>
<evidence type="ECO:0000313" key="3">
    <source>
        <dbReference type="EMBL" id="DAD29745.1"/>
    </source>
</evidence>
<dbReference type="SUPFAM" id="SSF52540">
    <property type="entry name" value="P-loop containing nucleoside triphosphate hydrolases"/>
    <property type="match status" value="1"/>
</dbReference>
<organism evidence="3 4">
    <name type="scientific">Nelumbo nucifera</name>
    <name type="common">Sacred lotus</name>
    <dbReference type="NCBI Taxonomy" id="4432"/>
    <lineage>
        <taxon>Eukaryota</taxon>
        <taxon>Viridiplantae</taxon>
        <taxon>Streptophyta</taxon>
        <taxon>Embryophyta</taxon>
        <taxon>Tracheophyta</taxon>
        <taxon>Spermatophyta</taxon>
        <taxon>Magnoliopsida</taxon>
        <taxon>Proteales</taxon>
        <taxon>Nelumbonaceae</taxon>
        <taxon>Nelumbo</taxon>
    </lineage>
</organism>
<protein>
    <recommendedName>
        <fullName evidence="2">NB-ARC domain-containing protein</fullName>
    </recommendedName>
</protein>
<sequence length="239" mass="27244">MCHRIKRTIENLDAIASDMSRFHILERSHDTRPSAIVEREQTHSFVHTSDVIRRDQDKKNIVDLLLNSNLNLGGGDNREQEQVSIISIVGIGGLGKTTLAQLAYNDHSVVEHFKLRMWVCVSDDFDVKKLTKEIMKCIRANIDCSNQEMEQLQADLRKELDGKRYLLVLDDVWNEDLDKWVKLRGLLTGGSVGSKILVTTWSEKVASIMGTSNIRAYHLGGLSEDECWSLFKQWAFEQG</sequence>
<dbReference type="Gene3D" id="3.40.50.300">
    <property type="entry name" value="P-loop containing nucleotide triphosphate hydrolases"/>
    <property type="match status" value="1"/>
</dbReference>
<dbReference type="Proteomes" id="UP000607653">
    <property type="component" value="Unassembled WGS sequence"/>
</dbReference>
<reference evidence="3 4" key="1">
    <citation type="journal article" date="2020" name="Mol. Biol. Evol.">
        <title>Distinct Expression and Methylation Patterns for Genes with Different Fates following a Single Whole-Genome Duplication in Flowering Plants.</title>
        <authorList>
            <person name="Shi T."/>
            <person name="Rahmani R.S."/>
            <person name="Gugger P.F."/>
            <person name="Wang M."/>
            <person name="Li H."/>
            <person name="Zhang Y."/>
            <person name="Li Z."/>
            <person name="Wang Q."/>
            <person name="Van de Peer Y."/>
            <person name="Marchal K."/>
            <person name="Chen J."/>
        </authorList>
    </citation>
    <scope>NUCLEOTIDE SEQUENCE [LARGE SCALE GENOMIC DNA]</scope>
    <source>
        <tissue evidence="3">Leaf</tissue>
    </source>
</reference>
<feature type="domain" description="NB-ARC" evidence="2">
    <location>
        <begin position="79"/>
        <end position="237"/>
    </location>
</feature>
<evidence type="ECO:0000259" key="2">
    <source>
        <dbReference type="Pfam" id="PF00931"/>
    </source>
</evidence>